<gene>
    <name evidence="3" type="ORF">SEA_KERSH_19</name>
</gene>
<feature type="compositionally biased region" description="Gly residues" evidence="1">
    <location>
        <begin position="756"/>
        <end position="768"/>
    </location>
</feature>
<evidence type="ECO:0000256" key="1">
    <source>
        <dbReference type="SAM" id="MobiDB-lite"/>
    </source>
</evidence>
<dbReference type="InterPro" id="IPR049304">
    <property type="entry name" value="Gly_rich_dom"/>
</dbReference>
<keyword evidence="4" id="KW-1185">Reference proteome</keyword>
<organism evidence="3 4">
    <name type="scientific">Mycobacterium phage Kersh</name>
    <dbReference type="NCBI Taxonomy" id="1897501"/>
    <lineage>
        <taxon>Viruses</taxon>
        <taxon>Duplodnaviria</taxon>
        <taxon>Heunggongvirae</taxon>
        <taxon>Uroviricota</taxon>
        <taxon>Caudoviricetes</taxon>
        <taxon>Gracegardnervirinae</taxon>
        <taxon>Cheoctovirus</taxon>
        <taxon>Cheoctovirus kersh</taxon>
    </lineage>
</organism>
<protein>
    <submittedName>
        <fullName evidence="3">Minor tail protein</fullName>
    </submittedName>
</protein>
<sequence length="830" mass="87346">MTSSFDPLPEWAHAVPSEPGIHPEQSALQWQRPFTVQQLLEIGEQFIEQFLAWVVRAVAGVFIPGIPSFDQLRDWALHNIPGLAQILDLINDILSPIFGGIDFSDGVQPREVWETVTRVFIEPLNLLIGPRSLLAQLFGQLGRAQSINLLSAGEFASGSITSDAGWSIDADKSRSSDGSGAAKVVASGEQKALRSADVIPVAQSFTPKVFVAHEGYVGTGVAVRLQVVPHVNGVAQEPVDVATYTPAVADLDWPGQELTGVYEVTEGVTGVQVRILITHTATAGTFWFDDASATQTARLKPEWVDGLTDQLQNILGRIQAIIDAIVNGLRGTVGTVLNTWDDLLEALQNINPANILGALGAGNIAEAIQEFLDHLVGGLVGQHGSGASLPDLFNTILQVSSNAAQGAFAWLLAGISTNKPVDKGLLPSGDANYPYSNANTWLPVTQNATLAITYRAAKSEPIGVIGWLGKGSQDITACYANVRKIDKATGARVRVHHSPNLVSLLPPGDTTGWVYYQLDEALPREISDEFEVQVVIVGSGTHYIRGYDEEDDIPDHPYANVKSTAAVRDETTNPDNPPLVIAKSAVVRSAKVPWIELAVDTGSGSDHYDPMVLYLGTNETTIAKPKWANAFDLFGVGGSGGGRQASLAQFGEGGWPGKPNGATFIEGTDFDADEDVIISLVPGAPGAGGTGVGGNGGDTVFSFETSTGVHELRCEGGAGGDSLGLIGKPIGRGYPEPLEYNGEQYLAGGHQKVPSGGGIAPGGGGNGGDRFLNHGGPGAPGGGWVKFYRRAVDAPTPEPVDTTPPTPPETVVVGKTFSRITVRAEGGTDE</sequence>
<feature type="region of interest" description="Disordered" evidence="1">
    <location>
        <begin position="756"/>
        <end position="778"/>
    </location>
</feature>
<evidence type="ECO:0000313" key="3">
    <source>
        <dbReference type="EMBL" id="AOT26009.1"/>
    </source>
</evidence>
<reference evidence="3 4" key="1">
    <citation type="submission" date="2016-07" db="EMBL/GenBank/DDBJ databases">
        <authorList>
            <person name="Ambulkar S."/>
            <person name="Bapat J.P."/>
            <person name="Board N.L."/>
            <person name="Bracha T.W."/>
            <person name="Byeon E."/>
            <person name="Chang J."/>
            <person name="Couzens C.K."/>
            <person name="Dorsey D.M."/>
            <person name="Eghbali A."/>
            <person name="Escueta D.P."/>
            <person name="Fanton A.G."/>
            <person name="Fernandez L.A."/>
            <person name="Guy S.E."/>
            <person name="Harman T.S."/>
            <person name="Hawkins B.L."/>
            <person name="Hollingsworth D.R."/>
            <person name="Hu A.S."/>
            <person name="Knight E.A."/>
            <person name="Lum G.R."/>
            <person name="Modi R.N."/>
            <person name="Narala R.V."/>
            <person name="Park J.Y."/>
            <person name="Parkhurst M.J."/>
            <person name="Tahami K."/>
            <person name="Tjitro A.M."/>
            <person name="Westeinde E.A."/>
            <person name="Yu M.E."/>
            <person name="Cohen L.B."/>
            <person name="Riley E."/>
            <person name="Pogliano K."/>
            <person name="Pogliano J."/>
            <person name="Butler M."/>
            <person name="Warner M.H."/>
            <person name="Garlena R.A."/>
            <person name="Russell D.A."/>
            <person name="Pope W.H."/>
            <person name="Jacobs-Sera D."/>
            <person name="Hendrix R.W."/>
            <person name="Hatfull G.F."/>
        </authorList>
    </citation>
    <scope>NUCLEOTIDE SEQUENCE [LARGE SCALE GENOMIC DNA]</scope>
</reference>
<accession>A0A1D8EXQ0</accession>
<dbReference type="Gene3D" id="2.60.120.260">
    <property type="entry name" value="Galactose-binding domain-like"/>
    <property type="match status" value="1"/>
</dbReference>
<evidence type="ECO:0000313" key="4">
    <source>
        <dbReference type="Proteomes" id="UP000221399"/>
    </source>
</evidence>
<evidence type="ECO:0000259" key="2">
    <source>
        <dbReference type="Pfam" id="PF21722"/>
    </source>
</evidence>
<feature type="domain" description="Glycine-rich" evidence="2">
    <location>
        <begin position="619"/>
        <end position="788"/>
    </location>
</feature>
<dbReference type="Proteomes" id="UP000221399">
    <property type="component" value="Genome"/>
</dbReference>
<dbReference type="Pfam" id="PF21722">
    <property type="entry name" value="Gly_rich_2"/>
    <property type="match status" value="1"/>
</dbReference>
<proteinExistence type="predicted"/>
<name>A0A1D8EXQ0_9CAUD</name>
<dbReference type="EMBL" id="KX610764">
    <property type="protein sequence ID" value="AOT26009.1"/>
    <property type="molecule type" value="Genomic_DNA"/>
</dbReference>